<dbReference type="PROSITE" id="PS51257">
    <property type="entry name" value="PROKAR_LIPOPROTEIN"/>
    <property type="match status" value="1"/>
</dbReference>
<dbReference type="InterPro" id="IPR036249">
    <property type="entry name" value="Thioredoxin-like_sf"/>
</dbReference>
<evidence type="ECO:0000256" key="1">
    <source>
        <dbReference type="SAM" id="SignalP"/>
    </source>
</evidence>
<dbReference type="SUPFAM" id="SSF52833">
    <property type="entry name" value="Thioredoxin-like"/>
    <property type="match status" value="1"/>
</dbReference>
<proteinExistence type="predicted"/>
<evidence type="ECO:0000313" key="4">
    <source>
        <dbReference type="Proteomes" id="UP000650628"/>
    </source>
</evidence>
<keyword evidence="4" id="KW-1185">Reference proteome</keyword>
<comment type="caution">
    <text evidence="3">The sequence shown here is derived from an EMBL/GenBank/DDBJ whole genome shotgun (WGS) entry which is preliminary data.</text>
</comment>
<reference evidence="3 4" key="1">
    <citation type="submission" date="2021-01" db="EMBL/GenBank/DDBJ databases">
        <title>Whole genome shotgun sequence of Planotetraspora mira NBRC 15435.</title>
        <authorList>
            <person name="Komaki H."/>
            <person name="Tamura T."/>
        </authorList>
    </citation>
    <scope>NUCLEOTIDE SEQUENCE [LARGE SCALE GENOMIC DNA]</scope>
    <source>
        <strain evidence="3 4">NBRC 15435</strain>
    </source>
</reference>
<dbReference type="InterPro" id="IPR013766">
    <property type="entry name" value="Thioredoxin_domain"/>
</dbReference>
<dbReference type="RefSeq" id="WP_377344113.1">
    <property type="nucleotide sequence ID" value="NZ_JBHTHH010000020.1"/>
</dbReference>
<dbReference type="Pfam" id="PF13899">
    <property type="entry name" value="Thioredoxin_7"/>
    <property type="match status" value="1"/>
</dbReference>
<dbReference type="PROSITE" id="PS51352">
    <property type="entry name" value="THIOREDOXIN_2"/>
    <property type="match status" value="1"/>
</dbReference>
<organism evidence="3 4">
    <name type="scientific">Planotetraspora mira</name>
    <dbReference type="NCBI Taxonomy" id="58121"/>
    <lineage>
        <taxon>Bacteria</taxon>
        <taxon>Bacillati</taxon>
        <taxon>Actinomycetota</taxon>
        <taxon>Actinomycetes</taxon>
        <taxon>Streptosporangiales</taxon>
        <taxon>Streptosporangiaceae</taxon>
        <taxon>Planotetraspora</taxon>
    </lineage>
</organism>
<dbReference type="AlphaFoldDB" id="A0A8J3TRX7"/>
<sequence>MLRRIGPAAIGIALLLAGCGNMDAPTPGASLSSAAPVLQAAAADTIPDHYDPARDPAVDLSKALTRAESDGKEVLIDFGADWCPDCKVLDKLFQSEETKPLLQRDYHVVAVDVGEFDHNLDFAAKYVKLETSGIPALVVLAPDGSVLGDTNDGSFANARTMNSDQVNAFLTHWAPES</sequence>
<feature type="signal peptide" evidence="1">
    <location>
        <begin position="1"/>
        <end position="24"/>
    </location>
</feature>
<keyword evidence="1" id="KW-0732">Signal</keyword>
<feature type="domain" description="Thioredoxin" evidence="2">
    <location>
        <begin position="40"/>
        <end position="171"/>
    </location>
</feature>
<evidence type="ECO:0000313" key="3">
    <source>
        <dbReference type="EMBL" id="GII31960.1"/>
    </source>
</evidence>
<accession>A0A8J3TRX7</accession>
<feature type="chain" id="PRO_5038497807" description="Thioredoxin domain-containing protein" evidence="1">
    <location>
        <begin position="25"/>
        <end position="177"/>
    </location>
</feature>
<dbReference type="Proteomes" id="UP000650628">
    <property type="component" value="Unassembled WGS sequence"/>
</dbReference>
<dbReference type="Gene3D" id="3.40.30.10">
    <property type="entry name" value="Glutaredoxin"/>
    <property type="match status" value="1"/>
</dbReference>
<gene>
    <name evidence="3" type="ORF">Pmi06nite_54020</name>
</gene>
<name>A0A8J3TRX7_9ACTN</name>
<dbReference type="EMBL" id="BOOO01000031">
    <property type="protein sequence ID" value="GII31960.1"/>
    <property type="molecule type" value="Genomic_DNA"/>
</dbReference>
<protein>
    <recommendedName>
        <fullName evidence="2">Thioredoxin domain-containing protein</fullName>
    </recommendedName>
</protein>
<evidence type="ECO:0000259" key="2">
    <source>
        <dbReference type="PROSITE" id="PS51352"/>
    </source>
</evidence>